<feature type="coiled-coil region" evidence="1">
    <location>
        <begin position="70"/>
        <end position="128"/>
    </location>
</feature>
<comment type="caution">
    <text evidence="3">The sequence shown here is derived from an EMBL/GenBank/DDBJ whole genome shotgun (WGS) entry which is preliminary data.</text>
</comment>
<feature type="coiled-coil region" evidence="1">
    <location>
        <begin position="175"/>
        <end position="349"/>
    </location>
</feature>
<feature type="compositionally biased region" description="Basic and acidic residues" evidence="2">
    <location>
        <begin position="507"/>
        <end position="520"/>
    </location>
</feature>
<accession>A0A1W0WCZ3</accession>
<feature type="region of interest" description="Disordered" evidence="2">
    <location>
        <begin position="399"/>
        <end position="451"/>
    </location>
</feature>
<sequence length="595" mass="67820">MSLTIDRDAFEDIMRTMRELKVCLDNKIAENRKNDTLHKNEIRNLTSQLAAVRSESFNSRGDSEPDPVRNARLLNENQSLRKELLQLKSDREQSSHQERLTLLLKAQIDQLRDTNSALQSDLKRTQDLQRTQSKEIDTLVHLKNSQTEFQTGHERYLQETNSRLEVDNCQLQLRLREQEGQLRSLEKTKSEYESLKLKSVQLEQDVVDLKSTLSAAKSESENHEQRVAKKVEVLEREREGLQKEKENVTETLTADCKKIASEKAALQGEVQRLANKLKVRKEIKYENERLRQLSEKQSNELIELRDRKNELSTMVQTQETLAKTAESEKARLAKRVKSLKKSVSKLQTDVSQCESVLTENDQLKAEVAHLHALMDRQALVLRKDQHTFFDEIDSTLSVPRQSMTASSPALLQQQQPQPKSVSDSENQSFGTPADLSDIEGEDSRACPTGKESLETDSWFALLEKRRSKLLDCPSVAASEPEDEEQPSNDSLLARKCQNHLGKRKSLTQRDRESKDRHDVEQFQSTATSTPSARSLKGSRKDVPKPVVNFKAVDHLRNTYTPVLKVLSPRKVTTGRGAGCADSPVLTRPPKSRDNR</sequence>
<feature type="compositionally biased region" description="Polar residues" evidence="2">
    <location>
        <begin position="419"/>
        <end position="430"/>
    </location>
</feature>
<keyword evidence="1" id="KW-0175">Coiled coil</keyword>
<dbReference type="Proteomes" id="UP000192578">
    <property type="component" value="Unassembled WGS sequence"/>
</dbReference>
<evidence type="ECO:0000313" key="4">
    <source>
        <dbReference type="Proteomes" id="UP000192578"/>
    </source>
</evidence>
<feature type="region of interest" description="Disordered" evidence="2">
    <location>
        <begin position="569"/>
        <end position="595"/>
    </location>
</feature>
<dbReference type="EMBL" id="MTYJ01000131">
    <property type="protein sequence ID" value="OQV13038.1"/>
    <property type="molecule type" value="Genomic_DNA"/>
</dbReference>
<evidence type="ECO:0000313" key="3">
    <source>
        <dbReference type="EMBL" id="OQV13038.1"/>
    </source>
</evidence>
<gene>
    <name evidence="3" type="ORF">BV898_12695</name>
</gene>
<feature type="region of interest" description="Disordered" evidence="2">
    <location>
        <begin position="474"/>
        <end position="546"/>
    </location>
</feature>
<name>A0A1W0WCZ3_HYPEX</name>
<evidence type="ECO:0000256" key="1">
    <source>
        <dbReference type="SAM" id="Coils"/>
    </source>
</evidence>
<reference evidence="4" key="1">
    <citation type="submission" date="2017-01" db="EMBL/GenBank/DDBJ databases">
        <title>Comparative genomics of anhydrobiosis in the tardigrade Hypsibius dujardini.</title>
        <authorList>
            <person name="Yoshida Y."/>
            <person name="Koutsovoulos G."/>
            <person name="Laetsch D."/>
            <person name="Stevens L."/>
            <person name="Kumar S."/>
            <person name="Horikawa D."/>
            <person name="Ishino K."/>
            <person name="Komine S."/>
            <person name="Tomita M."/>
            <person name="Blaxter M."/>
            <person name="Arakawa K."/>
        </authorList>
    </citation>
    <scope>NUCLEOTIDE SEQUENCE [LARGE SCALE GENOMIC DNA]</scope>
    <source>
        <strain evidence="4">Z151</strain>
    </source>
</reference>
<keyword evidence="4" id="KW-1185">Reference proteome</keyword>
<dbReference type="OrthoDB" id="10681102at2759"/>
<proteinExistence type="predicted"/>
<dbReference type="AlphaFoldDB" id="A0A1W0WCZ3"/>
<feature type="compositionally biased region" description="Low complexity" evidence="2">
    <location>
        <begin position="405"/>
        <end position="418"/>
    </location>
</feature>
<protein>
    <submittedName>
        <fullName evidence="3">Uncharacterized protein</fullName>
    </submittedName>
</protein>
<evidence type="ECO:0000256" key="2">
    <source>
        <dbReference type="SAM" id="MobiDB-lite"/>
    </source>
</evidence>
<feature type="compositionally biased region" description="Basic residues" evidence="2">
    <location>
        <begin position="496"/>
        <end position="506"/>
    </location>
</feature>
<feature type="compositionally biased region" description="Polar residues" evidence="2">
    <location>
        <begin position="521"/>
        <end position="532"/>
    </location>
</feature>
<organism evidence="3 4">
    <name type="scientific">Hypsibius exemplaris</name>
    <name type="common">Freshwater tardigrade</name>
    <dbReference type="NCBI Taxonomy" id="2072580"/>
    <lineage>
        <taxon>Eukaryota</taxon>
        <taxon>Metazoa</taxon>
        <taxon>Ecdysozoa</taxon>
        <taxon>Tardigrada</taxon>
        <taxon>Eutardigrada</taxon>
        <taxon>Parachela</taxon>
        <taxon>Hypsibioidea</taxon>
        <taxon>Hypsibiidae</taxon>
        <taxon>Hypsibius</taxon>
    </lineage>
</organism>